<protein>
    <submittedName>
        <fullName evidence="3">Uncharacterized protein</fullName>
    </submittedName>
</protein>
<dbReference type="CDD" id="cd12087">
    <property type="entry name" value="TM_EGFR-like"/>
    <property type="match status" value="1"/>
</dbReference>
<dbReference type="OrthoDB" id="10673305at2759"/>
<evidence type="ECO:0000256" key="2">
    <source>
        <dbReference type="SAM" id="Phobius"/>
    </source>
</evidence>
<gene>
    <name evidence="3" type="ORF">BCR44DRAFT_1447581</name>
</gene>
<keyword evidence="2" id="KW-0812">Transmembrane</keyword>
<dbReference type="EMBL" id="MCFL01000124">
    <property type="protein sequence ID" value="ORZ29845.1"/>
    <property type="molecule type" value="Genomic_DNA"/>
</dbReference>
<dbReference type="AlphaFoldDB" id="A0A1Y2H5P8"/>
<keyword evidence="2" id="KW-1133">Transmembrane helix</keyword>
<reference evidence="3 4" key="1">
    <citation type="submission" date="2016-07" db="EMBL/GenBank/DDBJ databases">
        <title>Pervasive Adenine N6-methylation of Active Genes in Fungi.</title>
        <authorList>
            <consortium name="DOE Joint Genome Institute"/>
            <person name="Mondo S.J."/>
            <person name="Dannebaum R.O."/>
            <person name="Kuo R.C."/>
            <person name="Labutti K."/>
            <person name="Haridas S."/>
            <person name="Kuo A."/>
            <person name="Salamov A."/>
            <person name="Ahrendt S.R."/>
            <person name="Lipzen A."/>
            <person name="Sullivan W."/>
            <person name="Andreopoulos W.B."/>
            <person name="Clum A."/>
            <person name="Lindquist E."/>
            <person name="Daum C."/>
            <person name="Ramamoorthy G.K."/>
            <person name="Gryganskyi A."/>
            <person name="Culley D."/>
            <person name="Magnuson J.K."/>
            <person name="James T.Y."/>
            <person name="O'Malley M.A."/>
            <person name="Stajich J.E."/>
            <person name="Spatafora J.W."/>
            <person name="Visel A."/>
            <person name="Grigoriev I.V."/>
        </authorList>
    </citation>
    <scope>NUCLEOTIDE SEQUENCE [LARGE SCALE GENOMIC DNA]</scope>
    <source>
        <strain evidence="3 4">PL171</strain>
    </source>
</reference>
<dbReference type="Proteomes" id="UP000193411">
    <property type="component" value="Unassembled WGS sequence"/>
</dbReference>
<organism evidence="3 4">
    <name type="scientific">Catenaria anguillulae PL171</name>
    <dbReference type="NCBI Taxonomy" id="765915"/>
    <lineage>
        <taxon>Eukaryota</taxon>
        <taxon>Fungi</taxon>
        <taxon>Fungi incertae sedis</taxon>
        <taxon>Blastocladiomycota</taxon>
        <taxon>Blastocladiomycetes</taxon>
        <taxon>Blastocladiales</taxon>
        <taxon>Catenariaceae</taxon>
        <taxon>Catenaria</taxon>
    </lineage>
</organism>
<feature type="transmembrane region" description="Helical" evidence="2">
    <location>
        <begin position="334"/>
        <end position="358"/>
    </location>
</feature>
<evidence type="ECO:0000313" key="4">
    <source>
        <dbReference type="Proteomes" id="UP000193411"/>
    </source>
</evidence>
<feature type="compositionally biased region" description="Pro residues" evidence="1">
    <location>
        <begin position="390"/>
        <end position="401"/>
    </location>
</feature>
<sequence>MSLLSAAILGPPPAAGQVPDARVWNAAVAHMAGTQRSPSLGAKRPQCRFCLTDAWIMDVSKDFDVSSASSQPKFTYQVLLVGGLRTPADVNTDIIQYSFPTSAAIDASVSKPTTLKTVEKAMIPTTPGLLVKPAVWGEPMIAWYGGYDEAQANKIATLSVMSKNGDIRSVSANGDAPGVNALGRIVRETVEDVRLVNIATRSWSRYCAMRFAIFIGDGQPIIEVLDLQSNTISPGRVTGSGPSGFGRFSAVLVDDTIMCFGGDQWVPRGTQIRFLNMLKVKPNGSGLEFEWTTKFQAQGLGRGAALVQAKPDEEGLSGGGTSDNVSPPDSSAGLPLPAIIAIVAGASLVVLVAGVFALRRVRSRRKANARQFTGLMDAPAAASSTIPMARPMPPASQPMPVYPTQTLQQSPTCLHQQRLSHRSPCRLPPMSPPQAPKAASAAPARAASPNNAADDDVYVSVPVSRSPGHTPTPMGGGWQPTDHQGRPIALPKLAPCSKGAHDDDDEDVQFASSPSNLR</sequence>
<evidence type="ECO:0000313" key="3">
    <source>
        <dbReference type="EMBL" id="ORZ29845.1"/>
    </source>
</evidence>
<accession>A0A1Y2H5P8</accession>
<keyword evidence="4" id="KW-1185">Reference proteome</keyword>
<feature type="region of interest" description="Disordered" evidence="1">
    <location>
        <begin position="385"/>
        <end position="518"/>
    </location>
</feature>
<evidence type="ECO:0000256" key="1">
    <source>
        <dbReference type="SAM" id="MobiDB-lite"/>
    </source>
</evidence>
<proteinExistence type="predicted"/>
<comment type="caution">
    <text evidence="3">The sequence shown here is derived from an EMBL/GenBank/DDBJ whole genome shotgun (WGS) entry which is preliminary data.</text>
</comment>
<feature type="compositionally biased region" description="Polar residues" evidence="1">
    <location>
        <begin position="403"/>
        <end position="417"/>
    </location>
</feature>
<keyword evidence="2" id="KW-0472">Membrane</keyword>
<feature type="compositionally biased region" description="Pro residues" evidence="1">
    <location>
        <begin position="426"/>
        <end position="435"/>
    </location>
</feature>
<dbReference type="InterPro" id="IPR011043">
    <property type="entry name" value="Gal_Oxase/kelch_b-propeller"/>
</dbReference>
<dbReference type="SUPFAM" id="SSF50965">
    <property type="entry name" value="Galactose oxidase, central domain"/>
    <property type="match status" value="1"/>
</dbReference>
<name>A0A1Y2H5P8_9FUNG</name>
<feature type="compositionally biased region" description="Low complexity" evidence="1">
    <location>
        <begin position="436"/>
        <end position="452"/>
    </location>
</feature>